<evidence type="ECO:0000256" key="9">
    <source>
        <dbReference type="ARBA" id="ARBA00023316"/>
    </source>
</evidence>
<dbReference type="GO" id="GO:0046576">
    <property type="term" value="F:rhamnogalacturonan alpha-L-rhamnopyranosyl-(1-&gt;4)-alpha-D-galactopyranosyluronide lyase activity"/>
    <property type="evidence" value="ECO:0007669"/>
    <property type="project" value="UniProtKB-ARBA"/>
</dbReference>
<keyword evidence="8 10" id="KW-0326">Glycosidase</keyword>
<comment type="similarity">
    <text evidence="2 10">Belongs to the glycosyl hydrolase 28 family.</text>
</comment>
<dbReference type="Pfam" id="PF00295">
    <property type="entry name" value="Glyco_hydro_28"/>
    <property type="match status" value="1"/>
</dbReference>
<dbReference type="PANTHER" id="PTHR31736">
    <property type="match status" value="1"/>
</dbReference>
<reference evidence="12" key="1">
    <citation type="submission" date="2022-07" db="EMBL/GenBank/DDBJ databases">
        <title>Fungi with potential for degradation of polypropylene.</title>
        <authorList>
            <person name="Gostincar C."/>
        </authorList>
    </citation>
    <scope>NUCLEOTIDE SEQUENCE</scope>
    <source>
        <strain evidence="12">EXF-13308</strain>
    </source>
</reference>
<dbReference type="InterPro" id="IPR012334">
    <property type="entry name" value="Pectin_lyas_fold"/>
</dbReference>
<evidence type="ECO:0000256" key="5">
    <source>
        <dbReference type="ARBA" id="ARBA00022801"/>
    </source>
</evidence>
<keyword evidence="13" id="KW-1185">Reference proteome</keyword>
<keyword evidence="7" id="KW-0325">Glycoprotein</keyword>
<dbReference type="Proteomes" id="UP001174694">
    <property type="component" value="Unassembled WGS sequence"/>
</dbReference>
<keyword evidence="5 10" id="KW-0378">Hydrolase</keyword>
<comment type="caution">
    <text evidence="12">The sequence shown here is derived from an EMBL/GenBank/DDBJ whole genome shotgun (WGS) entry which is preliminary data.</text>
</comment>
<evidence type="ECO:0000256" key="1">
    <source>
        <dbReference type="ARBA" id="ARBA00004613"/>
    </source>
</evidence>
<protein>
    <submittedName>
        <fullName evidence="12">Rhamnogalacturonase A</fullName>
    </submittedName>
</protein>
<keyword evidence="9" id="KW-0961">Cell wall biogenesis/degradation</keyword>
<dbReference type="AlphaFoldDB" id="A0AA38RA23"/>
<dbReference type="GO" id="GO:0004650">
    <property type="term" value="F:polygalacturonase activity"/>
    <property type="evidence" value="ECO:0007669"/>
    <property type="project" value="InterPro"/>
</dbReference>
<evidence type="ECO:0000256" key="2">
    <source>
        <dbReference type="ARBA" id="ARBA00008834"/>
    </source>
</evidence>
<dbReference type="EMBL" id="JANBVO010000047">
    <property type="protein sequence ID" value="KAJ9133869.1"/>
    <property type="molecule type" value="Genomic_DNA"/>
</dbReference>
<name>A0AA38RA23_9PEZI</name>
<dbReference type="GO" id="GO:0071555">
    <property type="term" value="P:cell wall organization"/>
    <property type="evidence" value="ECO:0007669"/>
    <property type="project" value="UniProtKB-KW"/>
</dbReference>
<proteinExistence type="inferred from homology"/>
<evidence type="ECO:0000256" key="7">
    <source>
        <dbReference type="ARBA" id="ARBA00023180"/>
    </source>
</evidence>
<dbReference type="SUPFAM" id="SSF51126">
    <property type="entry name" value="Pectin lyase-like"/>
    <property type="match status" value="1"/>
</dbReference>
<evidence type="ECO:0000256" key="8">
    <source>
        <dbReference type="ARBA" id="ARBA00023295"/>
    </source>
</evidence>
<dbReference type="InterPro" id="IPR011050">
    <property type="entry name" value="Pectin_lyase_fold/virulence"/>
</dbReference>
<feature type="chain" id="PRO_5041273021" evidence="11">
    <location>
        <begin position="22"/>
        <end position="444"/>
    </location>
</feature>
<comment type="subcellular location">
    <subcellularLocation>
        <location evidence="1">Secreted</location>
    </subcellularLocation>
</comment>
<evidence type="ECO:0000256" key="11">
    <source>
        <dbReference type="SAM" id="SignalP"/>
    </source>
</evidence>
<evidence type="ECO:0000313" key="13">
    <source>
        <dbReference type="Proteomes" id="UP001174694"/>
    </source>
</evidence>
<keyword evidence="6" id="KW-1015">Disulfide bond</keyword>
<keyword evidence="3" id="KW-0964">Secreted</keyword>
<organism evidence="12 13">
    <name type="scientific">Pleurostoma richardsiae</name>
    <dbReference type="NCBI Taxonomy" id="41990"/>
    <lineage>
        <taxon>Eukaryota</taxon>
        <taxon>Fungi</taxon>
        <taxon>Dikarya</taxon>
        <taxon>Ascomycota</taxon>
        <taxon>Pezizomycotina</taxon>
        <taxon>Sordariomycetes</taxon>
        <taxon>Sordariomycetidae</taxon>
        <taxon>Calosphaeriales</taxon>
        <taxon>Pleurostomataceae</taxon>
        <taxon>Pleurostoma</taxon>
    </lineage>
</organism>
<dbReference type="GO" id="GO:0005576">
    <property type="term" value="C:extracellular region"/>
    <property type="evidence" value="ECO:0007669"/>
    <property type="project" value="UniProtKB-SubCell"/>
</dbReference>
<evidence type="ECO:0000256" key="6">
    <source>
        <dbReference type="ARBA" id="ARBA00023157"/>
    </source>
</evidence>
<dbReference type="PANTHER" id="PTHR31736:SF19">
    <property type="entry name" value="PECTIN LYASE SUPERFAMILY PROTEIN-RELATED"/>
    <property type="match status" value="1"/>
</dbReference>
<dbReference type="InterPro" id="IPR000743">
    <property type="entry name" value="Glyco_hydro_28"/>
</dbReference>
<evidence type="ECO:0000256" key="10">
    <source>
        <dbReference type="RuleBase" id="RU361169"/>
    </source>
</evidence>
<sequence length="444" mass="47061">MPSFTLVLASLLAALQPLVAAQLSGSVGPTTTTAAKAAKKVCNIMNYGGTASATTDNSAAITSAWAACKGGGEVYIPSGSYGLSTWVTLTGGTGVSINLEGIIYRMTSGTAGGNMFMIEHTTDFELFSANSKGAIQGYGYQFHTNGEYGPRILRLYEVTDFSVHDLALVDSPAFHLTLDTCTNGEVYNMIVRGGNEGGLDGVDVFSSNLWLHDIEVTNKDECVTVKSPSKNILIESIFCNWSGGCAIGSLGADTSISDVIYNHVYTQNSNQMLMIKSNGGSGELSNAQFNNFMGHSNAYTLDIDAFWSSMSEAAGDGVQYTNLSFSHWHGTCLNGVQRAPLRVLCPPSVPCKQIDIESFYIWTEAGSSERYICENAYGSGPCVHTGSSYTTYTSTATVSTMTGYSYTTMPGELSAGLGITKSIPIPPIPTTFYPGLKPSKALLG</sequence>
<keyword evidence="4 11" id="KW-0732">Signal</keyword>
<dbReference type="Gene3D" id="2.160.20.10">
    <property type="entry name" value="Single-stranded right-handed beta-helix, Pectin lyase-like"/>
    <property type="match status" value="1"/>
</dbReference>
<evidence type="ECO:0000313" key="12">
    <source>
        <dbReference type="EMBL" id="KAJ9133869.1"/>
    </source>
</evidence>
<gene>
    <name evidence="12" type="ORF">NKR23_g10518</name>
</gene>
<dbReference type="GO" id="GO:0005975">
    <property type="term" value="P:carbohydrate metabolic process"/>
    <property type="evidence" value="ECO:0007669"/>
    <property type="project" value="InterPro"/>
</dbReference>
<feature type="signal peptide" evidence="11">
    <location>
        <begin position="1"/>
        <end position="21"/>
    </location>
</feature>
<accession>A0AA38RA23</accession>
<evidence type="ECO:0000256" key="4">
    <source>
        <dbReference type="ARBA" id="ARBA00022729"/>
    </source>
</evidence>
<evidence type="ECO:0000256" key="3">
    <source>
        <dbReference type="ARBA" id="ARBA00022525"/>
    </source>
</evidence>